<protein>
    <submittedName>
        <fullName evidence="2">Uncharacterized protein</fullName>
    </submittedName>
</protein>
<name>X6MGM5_RETFI</name>
<evidence type="ECO:0000256" key="1">
    <source>
        <dbReference type="SAM" id="Phobius"/>
    </source>
</evidence>
<sequence>MVNVHKTKYNKLHAPSILFATKFFFILKWIYCLFDVAPGENMNGKFLVTRSSMKLSLIFVAIHVLNALMVVSSANNEYTQFSGELNERTNTSGSSLQYKHVENIMEYVNQLCVELITCRFAQCSQVNSLTDVSLLQIFNKESMQSNSESIRIPQNTLPIKSKSPYNKTPSVSTFPSTSTIYATFYKLTFKTISYRSNGKKMFIKKKNVFMKKKCIFTYGKRYTLANGEVEVMMTPPSNEMCKQCQLETSVRFETLFATNCSWHYTGADSENNPHNISPSKCLSSTCTISLAMSQVLAKSAILPRLCNGVVALLSGIWTDGDGNFDTLSDQQLLAQVVAESPSMLSNCSFDALKAIEALLAQISDMD</sequence>
<keyword evidence="1" id="KW-0812">Transmembrane</keyword>
<evidence type="ECO:0000313" key="3">
    <source>
        <dbReference type="Proteomes" id="UP000023152"/>
    </source>
</evidence>
<comment type="caution">
    <text evidence="2">The sequence shown here is derived from an EMBL/GenBank/DDBJ whole genome shotgun (WGS) entry which is preliminary data.</text>
</comment>
<feature type="transmembrane region" description="Helical" evidence="1">
    <location>
        <begin position="55"/>
        <end position="74"/>
    </location>
</feature>
<dbReference type="Proteomes" id="UP000023152">
    <property type="component" value="Unassembled WGS sequence"/>
</dbReference>
<keyword evidence="1" id="KW-1133">Transmembrane helix</keyword>
<gene>
    <name evidence="2" type="ORF">RFI_24809</name>
</gene>
<accession>X6MGM5</accession>
<feature type="non-terminal residue" evidence="2">
    <location>
        <position position="366"/>
    </location>
</feature>
<dbReference type="EMBL" id="ASPP01021281">
    <property type="protein sequence ID" value="ETO12567.1"/>
    <property type="molecule type" value="Genomic_DNA"/>
</dbReference>
<keyword evidence="1" id="KW-0472">Membrane</keyword>
<organism evidence="2 3">
    <name type="scientific">Reticulomyxa filosa</name>
    <dbReference type="NCBI Taxonomy" id="46433"/>
    <lineage>
        <taxon>Eukaryota</taxon>
        <taxon>Sar</taxon>
        <taxon>Rhizaria</taxon>
        <taxon>Retaria</taxon>
        <taxon>Foraminifera</taxon>
        <taxon>Monothalamids</taxon>
        <taxon>Reticulomyxidae</taxon>
        <taxon>Reticulomyxa</taxon>
    </lineage>
</organism>
<proteinExistence type="predicted"/>
<dbReference type="AlphaFoldDB" id="X6MGM5"/>
<reference evidence="2 3" key="1">
    <citation type="journal article" date="2013" name="Curr. Biol.">
        <title>The Genome of the Foraminiferan Reticulomyxa filosa.</title>
        <authorList>
            <person name="Glockner G."/>
            <person name="Hulsmann N."/>
            <person name="Schleicher M."/>
            <person name="Noegel A.A."/>
            <person name="Eichinger L."/>
            <person name="Gallinger C."/>
            <person name="Pawlowski J."/>
            <person name="Sierra R."/>
            <person name="Euteneuer U."/>
            <person name="Pillet L."/>
            <person name="Moustafa A."/>
            <person name="Platzer M."/>
            <person name="Groth M."/>
            <person name="Szafranski K."/>
            <person name="Schliwa M."/>
        </authorList>
    </citation>
    <scope>NUCLEOTIDE SEQUENCE [LARGE SCALE GENOMIC DNA]</scope>
</reference>
<evidence type="ECO:0000313" key="2">
    <source>
        <dbReference type="EMBL" id="ETO12567.1"/>
    </source>
</evidence>
<keyword evidence="3" id="KW-1185">Reference proteome</keyword>
<feature type="transmembrane region" description="Helical" evidence="1">
    <location>
        <begin position="12"/>
        <end position="34"/>
    </location>
</feature>